<dbReference type="CDD" id="cd18138">
    <property type="entry name" value="HLD_clamp_pol_III_delta"/>
    <property type="match status" value="1"/>
</dbReference>
<evidence type="ECO:0000256" key="1">
    <source>
        <dbReference type="ARBA" id="ARBA00012417"/>
    </source>
</evidence>
<dbReference type="InterPro" id="IPR005790">
    <property type="entry name" value="DNA_polIII_delta"/>
</dbReference>
<evidence type="ECO:0000259" key="10">
    <source>
        <dbReference type="Pfam" id="PF06144"/>
    </source>
</evidence>
<evidence type="ECO:0000256" key="5">
    <source>
        <dbReference type="ARBA" id="ARBA00022705"/>
    </source>
</evidence>
<keyword evidence="4" id="KW-0548">Nucleotidyltransferase</keyword>
<sequence>MKLRQDQLGPHLAKELAPCYLISGDDPLLVMEACDDIRKAVKQQGIDERELFHAEAGFEWRTLREEASAMSLFSSRRLLELRIPNGKPSDKGETIKDLAEHPSPDNIVLIICPRLDAKTQKTAWYKAIEKHGVVLPIWPIERNQYPGWLKRRFQMAGLQADQAAVSALAHQTEGNLLAAVQEIEKLRMLGETNVSEELIMQSAGDSSRFDAFGLADACLMGKLGEANRMLGHLRSEGHEPIMVLGALTRKIRQLIALKPCQGAQALSEGFRSQGVWPRQQAPYKAALQRLSMKDLHRALNTAAEADLAAKGSGDDAWLKMGQIVIILSGQADKLFTLT</sequence>
<evidence type="ECO:0000256" key="9">
    <source>
        <dbReference type="NCBIfam" id="TIGR01128"/>
    </source>
</evidence>
<comment type="similarity">
    <text evidence="7">Belongs to the DNA polymerase HolA subunit family.</text>
</comment>
<dbReference type="GO" id="GO:0009360">
    <property type="term" value="C:DNA polymerase III complex"/>
    <property type="evidence" value="ECO:0007669"/>
    <property type="project" value="UniProtKB-UniRule"/>
</dbReference>
<dbReference type="RefSeq" id="WP_076515359.1">
    <property type="nucleotide sequence ID" value="NZ_FTOH01000005.1"/>
</dbReference>
<proteinExistence type="inferred from homology"/>
<dbReference type="InterPro" id="IPR008921">
    <property type="entry name" value="DNA_pol3_clamp-load_cplx_C"/>
</dbReference>
<dbReference type="Gene3D" id="1.20.272.10">
    <property type="match status" value="1"/>
</dbReference>
<dbReference type="AlphaFoldDB" id="A0A1N7MBG5"/>
<feature type="domain" description="DNA polymerase III delta N-terminal" evidence="10">
    <location>
        <begin position="20"/>
        <end position="135"/>
    </location>
</feature>
<evidence type="ECO:0000313" key="13">
    <source>
        <dbReference type="Proteomes" id="UP000185639"/>
    </source>
</evidence>
<evidence type="ECO:0000259" key="11">
    <source>
        <dbReference type="Pfam" id="PF14840"/>
    </source>
</evidence>
<dbReference type="Pfam" id="PF14840">
    <property type="entry name" value="DNA_pol3_delt_C"/>
    <property type="match status" value="1"/>
</dbReference>
<dbReference type="Pfam" id="PF06144">
    <property type="entry name" value="DNA_pol3_delta"/>
    <property type="match status" value="1"/>
</dbReference>
<keyword evidence="5" id="KW-0235">DNA replication</keyword>
<dbReference type="Gene3D" id="3.40.50.300">
    <property type="entry name" value="P-loop containing nucleotide triphosphate hydrolases"/>
    <property type="match status" value="1"/>
</dbReference>
<dbReference type="GO" id="GO:0006261">
    <property type="term" value="P:DNA-templated DNA replication"/>
    <property type="evidence" value="ECO:0007669"/>
    <property type="project" value="TreeGrafter"/>
</dbReference>
<evidence type="ECO:0000256" key="8">
    <source>
        <dbReference type="ARBA" id="ARBA00049244"/>
    </source>
</evidence>
<dbReference type="InterPro" id="IPR027417">
    <property type="entry name" value="P-loop_NTPase"/>
</dbReference>
<evidence type="ECO:0000256" key="4">
    <source>
        <dbReference type="ARBA" id="ARBA00022695"/>
    </source>
</evidence>
<name>A0A1N7MBG5_9GAMM</name>
<dbReference type="STRING" id="484498.SAMN05421686_10577"/>
<keyword evidence="6" id="KW-0239">DNA-directed DNA polymerase</keyword>
<dbReference type="OrthoDB" id="9770982at2"/>
<dbReference type="GO" id="GO:0003677">
    <property type="term" value="F:DNA binding"/>
    <property type="evidence" value="ECO:0007669"/>
    <property type="project" value="InterPro"/>
</dbReference>
<dbReference type="Gene3D" id="1.10.8.60">
    <property type="match status" value="1"/>
</dbReference>
<organism evidence="12 13">
    <name type="scientific">Thalassolituus maritimus</name>
    <dbReference type="NCBI Taxonomy" id="484498"/>
    <lineage>
        <taxon>Bacteria</taxon>
        <taxon>Pseudomonadati</taxon>
        <taxon>Pseudomonadota</taxon>
        <taxon>Gammaproteobacteria</taxon>
        <taxon>Oceanospirillales</taxon>
        <taxon>Oceanospirillaceae</taxon>
        <taxon>Thalassolituus</taxon>
    </lineage>
</organism>
<gene>
    <name evidence="12" type="ORF">SAMN05421686_10577</name>
</gene>
<dbReference type="EMBL" id="FTOH01000005">
    <property type="protein sequence ID" value="SIS83397.1"/>
    <property type="molecule type" value="Genomic_DNA"/>
</dbReference>
<evidence type="ECO:0000256" key="2">
    <source>
        <dbReference type="ARBA" id="ARBA00017703"/>
    </source>
</evidence>
<dbReference type="InterPro" id="IPR010372">
    <property type="entry name" value="DNA_pol3_delta_N"/>
</dbReference>
<comment type="catalytic activity">
    <reaction evidence="8">
        <text>DNA(n) + a 2'-deoxyribonucleoside 5'-triphosphate = DNA(n+1) + diphosphate</text>
        <dbReference type="Rhea" id="RHEA:22508"/>
        <dbReference type="Rhea" id="RHEA-COMP:17339"/>
        <dbReference type="Rhea" id="RHEA-COMP:17340"/>
        <dbReference type="ChEBI" id="CHEBI:33019"/>
        <dbReference type="ChEBI" id="CHEBI:61560"/>
        <dbReference type="ChEBI" id="CHEBI:173112"/>
        <dbReference type="EC" id="2.7.7.7"/>
    </reaction>
</comment>
<dbReference type="Proteomes" id="UP000185639">
    <property type="component" value="Unassembled WGS sequence"/>
</dbReference>
<dbReference type="InterPro" id="IPR032780">
    <property type="entry name" value="DNA_pol3_delt_C"/>
</dbReference>
<feature type="domain" description="DNA polymerase III subunit delta C-terminal" evidence="11">
    <location>
        <begin position="212"/>
        <end position="331"/>
    </location>
</feature>
<reference evidence="13" key="1">
    <citation type="submission" date="2017-01" db="EMBL/GenBank/DDBJ databases">
        <authorList>
            <person name="Varghese N."/>
            <person name="Submissions S."/>
        </authorList>
    </citation>
    <scope>NUCLEOTIDE SEQUENCE [LARGE SCALE GENOMIC DNA]</scope>
    <source>
        <strain evidence="13">DSM 24913</strain>
    </source>
</reference>
<evidence type="ECO:0000256" key="6">
    <source>
        <dbReference type="ARBA" id="ARBA00022932"/>
    </source>
</evidence>
<dbReference type="EC" id="2.7.7.7" evidence="1 9"/>
<evidence type="ECO:0000256" key="3">
    <source>
        <dbReference type="ARBA" id="ARBA00022679"/>
    </source>
</evidence>
<protein>
    <recommendedName>
        <fullName evidence="2 9">DNA polymerase III subunit delta</fullName>
        <ecNumber evidence="1 9">2.7.7.7</ecNumber>
    </recommendedName>
</protein>
<accession>A0A1N7MBG5</accession>
<keyword evidence="3" id="KW-0808">Transferase</keyword>
<dbReference type="PANTHER" id="PTHR34388:SF1">
    <property type="entry name" value="DNA POLYMERASE III SUBUNIT DELTA"/>
    <property type="match status" value="1"/>
</dbReference>
<dbReference type="GO" id="GO:0003887">
    <property type="term" value="F:DNA-directed DNA polymerase activity"/>
    <property type="evidence" value="ECO:0007669"/>
    <property type="project" value="UniProtKB-UniRule"/>
</dbReference>
<dbReference type="SUPFAM" id="SSF52540">
    <property type="entry name" value="P-loop containing nucleoside triphosphate hydrolases"/>
    <property type="match status" value="1"/>
</dbReference>
<dbReference type="SUPFAM" id="SSF48019">
    <property type="entry name" value="post-AAA+ oligomerization domain-like"/>
    <property type="match status" value="1"/>
</dbReference>
<evidence type="ECO:0000256" key="7">
    <source>
        <dbReference type="ARBA" id="ARBA00034754"/>
    </source>
</evidence>
<dbReference type="PANTHER" id="PTHR34388">
    <property type="entry name" value="DNA POLYMERASE III SUBUNIT DELTA"/>
    <property type="match status" value="1"/>
</dbReference>
<evidence type="ECO:0000313" key="12">
    <source>
        <dbReference type="EMBL" id="SIS83397.1"/>
    </source>
</evidence>
<dbReference type="NCBIfam" id="TIGR01128">
    <property type="entry name" value="holA"/>
    <property type="match status" value="1"/>
</dbReference>
<keyword evidence="13" id="KW-1185">Reference proteome</keyword>